<gene>
    <name evidence="2" type="ORF">F8O01_12590</name>
</gene>
<proteinExistence type="predicted"/>
<dbReference type="AlphaFoldDB" id="A0A7J5BPJ6"/>
<comment type="caution">
    <text evidence="2">The sequence shown here is derived from an EMBL/GenBank/DDBJ whole genome shotgun (WGS) entry which is preliminary data.</text>
</comment>
<evidence type="ECO:0000256" key="1">
    <source>
        <dbReference type="SAM" id="MobiDB-lite"/>
    </source>
</evidence>
<evidence type="ECO:0000313" key="2">
    <source>
        <dbReference type="EMBL" id="KAB1655090.1"/>
    </source>
</evidence>
<feature type="region of interest" description="Disordered" evidence="1">
    <location>
        <begin position="1"/>
        <end position="41"/>
    </location>
</feature>
<accession>A0A7J5BPJ6</accession>
<evidence type="ECO:0000313" key="3">
    <source>
        <dbReference type="Proteomes" id="UP000467240"/>
    </source>
</evidence>
<feature type="compositionally biased region" description="Basic and acidic residues" evidence="1">
    <location>
        <begin position="1"/>
        <end position="17"/>
    </location>
</feature>
<sequence>MSRTSRHSDPTSGHHEIVVVPTTSPEGDPSDAPAPLPPRIDSEVQVDPTVFERALDRVLAIQRPLVLARIRALRRRHPQDTPAELIARLETQYLNTVMATGGGAGAAAVVPGIGTAAALTVSGVETIGFLEVSALYGQAISEIHGLPVSDPVRARTLVQSLILGEAAKNLVKQFAAQAGGKGVGRQQFWGEIVTRSLPSVFVGELSQRIQRVFLRRFAATSTASTVGRLVPFGIGALIGGAGNRILGRQVVRASREAFGPAPSSFPMDLHPDVAVRGVPETDETLRGGRFFFLPRGRSRRALERGSGSSRRGRGTRPDPSTTDADDH</sequence>
<dbReference type="OrthoDB" id="5244605at2"/>
<keyword evidence="3" id="KW-1185">Reference proteome</keyword>
<feature type="compositionally biased region" description="Polar residues" evidence="1">
    <location>
        <begin position="318"/>
        <end position="327"/>
    </location>
</feature>
<protein>
    <recommendedName>
        <fullName evidence="4">EcsC family protein</fullName>
    </recommendedName>
</protein>
<name>A0A7J5BPJ6_9MICO</name>
<feature type="region of interest" description="Disordered" evidence="1">
    <location>
        <begin position="297"/>
        <end position="327"/>
    </location>
</feature>
<reference evidence="2 3" key="1">
    <citation type="submission" date="2019-09" db="EMBL/GenBank/DDBJ databases">
        <title>Phylogeny of genus Pseudoclavibacter and closely related genus.</title>
        <authorList>
            <person name="Li Y."/>
        </authorList>
    </citation>
    <scope>NUCLEOTIDE SEQUENCE [LARGE SCALE GENOMIC DNA]</scope>
    <source>
        <strain evidence="2 3">DSM 23821</strain>
    </source>
</reference>
<dbReference type="Proteomes" id="UP000467240">
    <property type="component" value="Unassembled WGS sequence"/>
</dbReference>
<dbReference type="EMBL" id="WBJZ01000016">
    <property type="protein sequence ID" value="KAB1655090.1"/>
    <property type="molecule type" value="Genomic_DNA"/>
</dbReference>
<organism evidence="2 3">
    <name type="scientific">Pseudoclavibacter chungangensis</name>
    <dbReference type="NCBI Taxonomy" id="587635"/>
    <lineage>
        <taxon>Bacteria</taxon>
        <taxon>Bacillati</taxon>
        <taxon>Actinomycetota</taxon>
        <taxon>Actinomycetes</taxon>
        <taxon>Micrococcales</taxon>
        <taxon>Microbacteriaceae</taxon>
        <taxon>Pseudoclavibacter</taxon>
    </lineage>
</organism>
<dbReference type="RefSeq" id="WP_158041291.1">
    <property type="nucleotide sequence ID" value="NZ_JACCFV010000001.1"/>
</dbReference>
<evidence type="ECO:0008006" key="4">
    <source>
        <dbReference type="Google" id="ProtNLM"/>
    </source>
</evidence>